<dbReference type="KEGG" id="thal:A1OE_366"/>
<dbReference type="Proteomes" id="UP000010077">
    <property type="component" value="Chromosome"/>
</dbReference>
<dbReference type="HOGENOM" id="CLU_3005542_0_0_5"/>
<keyword evidence="2" id="KW-1185">Reference proteome</keyword>
<gene>
    <name evidence="1" type="ORF">A1OE_366</name>
</gene>
<dbReference type="AlphaFoldDB" id="K7ZCG6"/>
<protein>
    <submittedName>
        <fullName evidence="1">Uncharacterized protein</fullName>
    </submittedName>
</protein>
<name>K7ZCG6_9PROT</name>
<dbReference type="EMBL" id="CP003539">
    <property type="protein sequence ID" value="AFX98561.1"/>
    <property type="molecule type" value="Genomic_DNA"/>
</dbReference>
<organism evidence="1 2">
    <name type="scientific">Candidatus Endolissoclinum faulkneri L2</name>
    <dbReference type="NCBI Taxonomy" id="1193729"/>
    <lineage>
        <taxon>Bacteria</taxon>
        <taxon>Pseudomonadati</taxon>
        <taxon>Pseudomonadota</taxon>
        <taxon>Alphaproteobacteria</taxon>
        <taxon>Rhodospirillales</taxon>
        <taxon>Rhodospirillaceae</taxon>
        <taxon>Candidatus Endolissoclinum</taxon>
    </lineage>
</organism>
<dbReference type="STRING" id="1193729.A1OE_366"/>
<accession>K7ZCG6</accession>
<sequence length="56" mass="6647">MSHIGKFTYNIIYLRDISILAKIVNNFYLLSILSFLLKYTELQIIYFQKSKLISTI</sequence>
<evidence type="ECO:0000313" key="1">
    <source>
        <dbReference type="EMBL" id="AFX98561.1"/>
    </source>
</evidence>
<evidence type="ECO:0000313" key="2">
    <source>
        <dbReference type="Proteomes" id="UP000010077"/>
    </source>
</evidence>
<reference evidence="1 2" key="1">
    <citation type="journal article" date="2012" name="Proc. Natl. Acad. Sci. U.S.A.">
        <title>Genome streamlining and chemical defense in a coral reef symbiosis.</title>
        <authorList>
            <person name="Kwan J.C."/>
            <person name="Donia M.S."/>
            <person name="Han A.W."/>
            <person name="Hirose E."/>
            <person name="Haygood M.G."/>
            <person name="Schmidt E.W."/>
        </authorList>
    </citation>
    <scope>NUCLEOTIDE SEQUENCE [LARGE SCALE GENOMIC DNA]</scope>
    <source>
        <strain evidence="1 2">L2</strain>
    </source>
</reference>
<proteinExistence type="predicted"/>